<evidence type="ECO:0000313" key="2">
    <source>
        <dbReference type="Proteomes" id="UP000784294"/>
    </source>
</evidence>
<dbReference type="Proteomes" id="UP000784294">
    <property type="component" value="Unassembled WGS sequence"/>
</dbReference>
<protein>
    <submittedName>
        <fullName evidence="1">Uncharacterized protein</fullName>
    </submittedName>
</protein>
<dbReference type="EMBL" id="CAAALY010034110">
    <property type="protein sequence ID" value="VEL17775.1"/>
    <property type="molecule type" value="Genomic_DNA"/>
</dbReference>
<organism evidence="1 2">
    <name type="scientific">Protopolystoma xenopodis</name>
    <dbReference type="NCBI Taxonomy" id="117903"/>
    <lineage>
        <taxon>Eukaryota</taxon>
        <taxon>Metazoa</taxon>
        <taxon>Spiralia</taxon>
        <taxon>Lophotrochozoa</taxon>
        <taxon>Platyhelminthes</taxon>
        <taxon>Monogenea</taxon>
        <taxon>Polyopisthocotylea</taxon>
        <taxon>Polystomatidea</taxon>
        <taxon>Polystomatidae</taxon>
        <taxon>Protopolystoma</taxon>
    </lineage>
</organism>
<dbReference type="AlphaFoldDB" id="A0A3S5A8Q1"/>
<gene>
    <name evidence="1" type="ORF">PXEA_LOCUS11215</name>
</gene>
<accession>A0A3S5A8Q1</accession>
<comment type="caution">
    <text evidence="1">The sequence shown here is derived from an EMBL/GenBank/DDBJ whole genome shotgun (WGS) entry which is preliminary data.</text>
</comment>
<name>A0A3S5A8Q1_9PLAT</name>
<proteinExistence type="predicted"/>
<sequence length="172" mass="17187">MAQRNLDWDSVTTLVRAIYLTNFVDYLKRSLLLDPTAPYLVDSLYGGGTPIASGGQAGALGGSASFNSGSVGISGISPGMINASIGGAGAGVAGLGFSGAVINNGGGVGGPERSSGGIGHLHLSSIAGVAERGYHGHSSHHTVCPASGPYGYRHLGKYIVMSSSGQHACLDE</sequence>
<keyword evidence="2" id="KW-1185">Reference proteome</keyword>
<evidence type="ECO:0000313" key="1">
    <source>
        <dbReference type="EMBL" id="VEL17775.1"/>
    </source>
</evidence>
<reference evidence="1" key="1">
    <citation type="submission" date="2018-11" db="EMBL/GenBank/DDBJ databases">
        <authorList>
            <consortium name="Pathogen Informatics"/>
        </authorList>
    </citation>
    <scope>NUCLEOTIDE SEQUENCE</scope>
</reference>